<evidence type="ECO:0000256" key="3">
    <source>
        <dbReference type="SAM" id="SignalP"/>
    </source>
</evidence>
<sequence>MNSFLFKKSRKFVVALTTALVLSLTLTGCGGAKPASETTPAASAAPNSVIKIGVIIPLTGPAARTGQEFKDSINMAFSEINNKVGEHPIEFKWIDSESDAEKGARAYESAIVNDKITVGFMDWHSWVSVSCMEVAAKYKMPHFFSYGATDVVNQKYKSDPEKYAYWMGKAWPTPEKLSIGYVSAVEEAITKGIWKPENKKVALFGVDNDWGRGFCAALGEQYKAAGWEVVATEWVGLGETEFYPLLNKLKGLNVSLVAGTMSDPSSVSSLIKQSREVGLKSLIASDGLGWVGEWYKLTGDASDYVIDQIPQWTTPEAKKFQADFVAKYNYEPGAAVAGMSYDYTKFLIKVLEATEKDYGAITTENLFKAGKEKVMTGQLSYKDGILMKEYKYTPETFPDPVIDGDHYMFPVVQYFGGKPNVIWPAAFKDADLKIPDNLK</sequence>
<evidence type="ECO:0000259" key="4">
    <source>
        <dbReference type="Pfam" id="PF13458"/>
    </source>
</evidence>
<dbReference type="PANTHER" id="PTHR30483">
    <property type="entry name" value="LEUCINE-SPECIFIC-BINDING PROTEIN"/>
    <property type="match status" value="1"/>
</dbReference>
<dbReference type="PROSITE" id="PS51257">
    <property type="entry name" value="PROKAR_LIPOPROTEIN"/>
    <property type="match status" value="1"/>
</dbReference>
<evidence type="ECO:0000313" key="6">
    <source>
        <dbReference type="Proteomes" id="UP000183954"/>
    </source>
</evidence>
<proteinExistence type="inferred from homology"/>
<dbReference type="STRING" id="1121420.SAMN02746098_03088"/>
<dbReference type="EMBL" id="FQXJ01000011">
    <property type="protein sequence ID" value="SHI21323.1"/>
    <property type="molecule type" value="Genomic_DNA"/>
</dbReference>
<dbReference type="AlphaFoldDB" id="A0A1M5ZBP9"/>
<organism evidence="5 6">
    <name type="scientific">Desulfosporosinus lacus DSM 15449</name>
    <dbReference type="NCBI Taxonomy" id="1121420"/>
    <lineage>
        <taxon>Bacteria</taxon>
        <taxon>Bacillati</taxon>
        <taxon>Bacillota</taxon>
        <taxon>Clostridia</taxon>
        <taxon>Eubacteriales</taxon>
        <taxon>Desulfitobacteriaceae</taxon>
        <taxon>Desulfosporosinus</taxon>
    </lineage>
</organism>
<dbReference type="Proteomes" id="UP000183954">
    <property type="component" value="Unassembled WGS sequence"/>
</dbReference>
<dbReference type="InterPro" id="IPR028081">
    <property type="entry name" value="Leu-bd"/>
</dbReference>
<evidence type="ECO:0000256" key="1">
    <source>
        <dbReference type="ARBA" id="ARBA00010062"/>
    </source>
</evidence>
<feature type="signal peptide" evidence="3">
    <location>
        <begin position="1"/>
        <end position="32"/>
    </location>
</feature>
<dbReference type="SUPFAM" id="SSF53822">
    <property type="entry name" value="Periplasmic binding protein-like I"/>
    <property type="match status" value="1"/>
</dbReference>
<protein>
    <submittedName>
        <fullName evidence="5">Branched-chain amino acid transport system substrate-binding protein</fullName>
    </submittedName>
</protein>
<dbReference type="Gene3D" id="3.40.50.2300">
    <property type="match status" value="2"/>
</dbReference>
<dbReference type="Pfam" id="PF13458">
    <property type="entry name" value="Peripla_BP_6"/>
    <property type="match status" value="1"/>
</dbReference>
<feature type="domain" description="Leucine-binding protein" evidence="4">
    <location>
        <begin position="50"/>
        <end position="369"/>
    </location>
</feature>
<keyword evidence="2 3" id="KW-0732">Signal</keyword>
<evidence type="ECO:0000313" key="5">
    <source>
        <dbReference type="EMBL" id="SHI21323.1"/>
    </source>
</evidence>
<dbReference type="OrthoDB" id="9783240at2"/>
<dbReference type="PANTHER" id="PTHR30483:SF6">
    <property type="entry name" value="PERIPLASMIC BINDING PROTEIN OF ABC TRANSPORTER FOR NATURAL AMINO ACIDS"/>
    <property type="match status" value="1"/>
</dbReference>
<comment type="similarity">
    <text evidence="1">Belongs to the leucine-binding protein family.</text>
</comment>
<gene>
    <name evidence="5" type="ORF">SAMN02746098_03088</name>
</gene>
<name>A0A1M5ZBP9_9FIRM</name>
<dbReference type="RefSeq" id="WP_084110306.1">
    <property type="nucleotide sequence ID" value="NZ_FQXJ01000011.1"/>
</dbReference>
<keyword evidence="6" id="KW-1185">Reference proteome</keyword>
<evidence type="ECO:0000256" key="2">
    <source>
        <dbReference type="ARBA" id="ARBA00022729"/>
    </source>
</evidence>
<accession>A0A1M5ZBP9</accession>
<feature type="chain" id="PRO_5038368975" evidence="3">
    <location>
        <begin position="33"/>
        <end position="439"/>
    </location>
</feature>
<dbReference type="InterPro" id="IPR028082">
    <property type="entry name" value="Peripla_BP_I"/>
</dbReference>
<reference evidence="6" key="1">
    <citation type="submission" date="2016-11" db="EMBL/GenBank/DDBJ databases">
        <authorList>
            <person name="Varghese N."/>
            <person name="Submissions S."/>
        </authorList>
    </citation>
    <scope>NUCLEOTIDE SEQUENCE [LARGE SCALE GENOMIC DNA]</scope>
    <source>
        <strain evidence="6">DSM 15449</strain>
    </source>
</reference>
<dbReference type="InterPro" id="IPR051010">
    <property type="entry name" value="BCAA_transport"/>
</dbReference>